<dbReference type="GO" id="GO:0045892">
    <property type="term" value="P:negative regulation of DNA-templated transcription"/>
    <property type="evidence" value="ECO:0007669"/>
    <property type="project" value="TreeGrafter"/>
</dbReference>
<dbReference type="InterPro" id="IPR050707">
    <property type="entry name" value="HTH_MetabolicPath_Reg"/>
</dbReference>
<reference evidence="5" key="1">
    <citation type="submission" date="2016-10" db="EMBL/GenBank/DDBJ databases">
        <authorList>
            <person name="Varghese N."/>
            <person name="Submissions S."/>
        </authorList>
    </citation>
    <scope>NUCLEOTIDE SEQUENCE [LARGE SCALE GENOMIC DNA]</scope>
    <source>
        <strain evidence="5">DSM 44498</strain>
    </source>
</reference>
<dbReference type="Gene3D" id="3.30.450.40">
    <property type="match status" value="1"/>
</dbReference>
<evidence type="ECO:0000256" key="2">
    <source>
        <dbReference type="ARBA" id="ARBA00023125"/>
    </source>
</evidence>
<dbReference type="RefSeq" id="WP_072937160.1">
    <property type="nucleotide sequence ID" value="NZ_FNSV01000005.1"/>
</dbReference>
<evidence type="ECO:0000313" key="5">
    <source>
        <dbReference type="Proteomes" id="UP000183561"/>
    </source>
</evidence>
<organism evidence="4 5">
    <name type="scientific">Rhodococcus koreensis</name>
    <dbReference type="NCBI Taxonomy" id="99653"/>
    <lineage>
        <taxon>Bacteria</taxon>
        <taxon>Bacillati</taxon>
        <taxon>Actinomycetota</taxon>
        <taxon>Actinomycetes</taxon>
        <taxon>Mycobacteriales</taxon>
        <taxon>Nocardiaceae</taxon>
        <taxon>Rhodococcus</taxon>
    </lineage>
</organism>
<dbReference type="Proteomes" id="UP000183561">
    <property type="component" value="Unassembled WGS sequence"/>
</dbReference>
<dbReference type="InterPro" id="IPR014757">
    <property type="entry name" value="Tscrpt_reg_IclR_C"/>
</dbReference>
<dbReference type="AlphaFoldDB" id="A0A1H4XLV4"/>
<dbReference type="SUPFAM" id="SSF55781">
    <property type="entry name" value="GAF domain-like"/>
    <property type="match status" value="1"/>
</dbReference>
<dbReference type="GO" id="GO:0003677">
    <property type="term" value="F:DNA binding"/>
    <property type="evidence" value="ECO:0007669"/>
    <property type="project" value="UniProtKB-KW"/>
</dbReference>
<dbReference type="InterPro" id="IPR005471">
    <property type="entry name" value="Tscrpt_reg_IclR_N"/>
</dbReference>
<evidence type="ECO:0000256" key="3">
    <source>
        <dbReference type="ARBA" id="ARBA00023163"/>
    </source>
</evidence>
<dbReference type="Pfam" id="PF01614">
    <property type="entry name" value="IclR_C"/>
    <property type="match status" value="1"/>
</dbReference>
<keyword evidence="1" id="KW-0805">Transcription regulation</keyword>
<keyword evidence="3" id="KW-0804">Transcription</keyword>
<keyword evidence="2 4" id="KW-0238">DNA-binding</keyword>
<accession>A0A1H4XLV4</accession>
<dbReference type="OrthoDB" id="60629at2"/>
<dbReference type="PANTHER" id="PTHR30136:SF24">
    <property type="entry name" value="HTH-TYPE TRANSCRIPTIONAL REPRESSOR ALLR"/>
    <property type="match status" value="1"/>
</dbReference>
<dbReference type="PROSITE" id="PS51077">
    <property type="entry name" value="HTH_ICLR"/>
    <property type="match status" value="1"/>
</dbReference>
<protein>
    <submittedName>
        <fullName evidence="4">DNA-binding transcriptional regulator, IclR family</fullName>
    </submittedName>
</protein>
<sequence>MMQMEEDKHDTGGAGSSPPSILAKAFSIIDAFNERDRVLTLTQISRKTGLPKSTVHRLLQRLGELAVIEEHGAGYRLGIRLLRLVSSMPVDGMREVALPHLAQLQAWSKESVHFGVLRGNEVVVLQALFAVNHARPIGEVGTRIPAHLSAMGRAMMAHLREEELTELLAGPLVGLTPKSITDPVRIRHELKHVRVAGVAVQKDGVVLGLGNIAAPVLIKGRPMGAVAVQFDSAKEVSESVINAVKLTAHRICRDTTQMLAQGRADLFPFDD</sequence>
<dbReference type="PROSITE" id="PS51078">
    <property type="entry name" value="ICLR_ED"/>
    <property type="match status" value="1"/>
</dbReference>
<dbReference type="SUPFAM" id="SSF46785">
    <property type="entry name" value="Winged helix' DNA-binding domain"/>
    <property type="match status" value="1"/>
</dbReference>
<proteinExistence type="predicted"/>
<dbReference type="InterPro" id="IPR029016">
    <property type="entry name" value="GAF-like_dom_sf"/>
</dbReference>
<evidence type="ECO:0000256" key="1">
    <source>
        <dbReference type="ARBA" id="ARBA00023015"/>
    </source>
</evidence>
<dbReference type="InterPro" id="IPR036388">
    <property type="entry name" value="WH-like_DNA-bd_sf"/>
</dbReference>
<dbReference type="EMBL" id="FNSV01000005">
    <property type="protein sequence ID" value="SED06659.1"/>
    <property type="molecule type" value="Genomic_DNA"/>
</dbReference>
<dbReference type="GO" id="GO:0003700">
    <property type="term" value="F:DNA-binding transcription factor activity"/>
    <property type="evidence" value="ECO:0007669"/>
    <property type="project" value="TreeGrafter"/>
</dbReference>
<gene>
    <name evidence="4" type="ORF">SAMN04490239_6659</name>
</gene>
<dbReference type="Pfam" id="PF09339">
    <property type="entry name" value="HTH_IclR"/>
    <property type="match status" value="1"/>
</dbReference>
<dbReference type="Gene3D" id="1.10.10.10">
    <property type="entry name" value="Winged helix-like DNA-binding domain superfamily/Winged helix DNA-binding domain"/>
    <property type="match status" value="1"/>
</dbReference>
<dbReference type="PANTHER" id="PTHR30136">
    <property type="entry name" value="HELIX-TURN-HELIX TRANSCRIPTIONAL REGULATOR, ICLR FAMILY"/>
    <property type="match status" value="1"/>
</dbReference>
<dbReference type="InterPro" id="IPR036390">
    <property type="entry name" value="WH_DNA-bd_sf"/>
</dbReference>
<keyword evidence="5" id="KW-1185">Reference proteome</keyword>
<name>A0A1H4XLV4_9NOCA</name>
<dbReference type="SMART" id="SM00346">
    <property type="entry name" value="HTH_ICLR"/>
    <property type="match status" value="1"/>
</dbReference>
<evidence type="ECO:0000313" key="4">
    <source>
        <dbReference type="EMBL" id="SED06659.1"/>
    </source>
</evidence>